<dbReference type="PANTHER" id="PTHR32438">
    <property type="entry name" value="4-ALPHA-GLUCANOTRANSFERASE DPE1, CHLOROPLASTIC/AMYLOPLASTIC"/>
    <property type="match status" value="1"/>
</dbReference>
<reference evidence="11 12" key="1">
    <citation type="submission" date="2018-06" db="EMBL/GenBank/DDBJ databases">
        <title>Complete genome of Desulfovibrio indonesiensis P37SLT.</title>
        <authorList>
            <person name="Crispim J.S."/>
            <person name="Vidigal P.M.P."/>
            <person name="Silva L.C.F."/>
            <person name="Laguardia C.N."/>
            <person name="Araujo L.C."/>
            <person name="Dias R.S."/>
            <person name="Sousa M.P."/>
            <person name="Paula S.O."/>
            <person name="Silva C."/>
        </authorList>
    </citation>
    <scope>NUCLEOTIDE SEQUENCE [LARGE SCALE GENOMIC DNA]</scope>
    <source>
        <strain evidence="11 12">P37SLT</strain>
    </source>
</reference>
<evidence type="ECO:0000256" key="5">
    <source>
        <dbReference type="ARBA" id="ARBA00022676"/>
    </source>
</evidence>
<dbReference type="OrthoDB" id="9761577at2"/>
<dbReference type="InterPro" id="IPR017853">
    <property type="entry name" value="GH"/>
</dbReference>
<protein>
    <recommendedName>
        <fullName evidence="4 10">4-alpha-glucanotransferase</fullName>
        <ecNumber evidence="3 10">2.4.1.25</ecNumber>
    </recommendedName>
    <alternativeName>
        <fullName evidence="8 10">Amylomaltase</fullName>
    </alternativeName>
    <alternativeName>
        <fullName evidence="9 10">Disproportionating enzyme</fullName>
    </alternativeName>
</protein>
<evidence type="ECO:0000256" key="3">
    <source>
        <dbReference type="ARBA" id="ARBA00012560"/>
    </source>
</evidence>
<dbReference type="PANTHER" id="PTHR32438:SF5">
    <property type="entry name" value="4-ALPHA-GLUCANOTRANSFERASE DPE1, CHLOROPLASTIC_AMYLOPLASTIC"/>
    <property type="match status" value="1"/>
</dbReference>
<name>A0A7M3MAB3_9BACT</name>
<organism evidence="11 12">
    <name type="scientific">Oceanidesulfovibrio indonesiensis</name>
    <dbReference type="NCBI Taxonomy" id="54767"/>
    <lineage>
        <taxon>Bacteria</taxon>
        <taxon>Pseudomonadati</taxon>
        <taxon>Thermodesulfobacteriota</taxon>
        <taxon>Desulfovibrionia</taxon>
        <taxon>Desulfovibrionales</taxon>
        <taxon>Desulfovibrionaceae</taxon>
        <taxon>Oceanidesulfovibrio</taxon>
    </lineage>
</organism>
<dbReference type="InterPro" id="IPR003385">
    <property type="entry name" value="Glyco_hydro_77"/>
</dbReference>
<dbReference type="Gene3D" id="3.20.20.80">
    <property type="entry name" value="Glycosidases"/>
    <property type="match status" value="1"/>
</dbReference>
<keyword evidence="7 10" id="KW-0119">Carbohydrate metabolism</keyword>
<comment type="caution">
    <text evidence="11">The sequence shown here is derived from an EMBL/GenBank/DDBJ whole genome shotgun (WGS) entry which is preliminary data.</text>
</comment>
<evidence type="ECO:0000256" key="8">
    <source>
        <dbReference type="ARBA" id="ARBA00031423"/>
    </source>
</evidence>
<evidence type="ECO:0000256" key="1">
    <source>
        <dbReference type="ARBA" id="ARBA00000439"/>
    </source>
</evidence>
<gene>
    <name evidence="11" type="primary">malQ</name>
    <name evidence="11" type="ORF">DPQ33_17355</name>
</gene>
<keyword evidence="6 10" id="KW-0808">Transferase</keyword>
<accession>A0A7M3MAB3</accession>
<dbReference type="Proteomes" id="UP000448292">
    <property type="component" value="Unassembled WGS sequence"/>
</dbReference>
<evidence type="ECO:0000256" key="6">
    <source>
        <dbReference type="ARBA" id="ARBA00022679"/>
    </source>
</evidence>
<dbReference type="EMBL" id="QMIE01000023">
    <property type="protein sequence ID" value="TVM14548.1"/>
    <property type="molecule type" value="Genomic_DNA"/>
</dbReference>
<comment type="catalytic activity">
    <reaction evidence="1 10">
        <text>Transfers a segment of a (1-&gt;4)-alpha-D-glucan to a new position in an acceptor, which may be glucose or a (1-&gt;4)-alpha-D-glucan.</text>
        <dbReference type="EC" id="2.4.1.25"/>
    </reaction>
</comment>
<evidence type="ECO:0000313" key="11">
    <source>
        <dbReference type="EMBL" id="TVM14548.1"/>
    </source>
</evidence>
<proteinExistence type="inferred from homology"/>
<dbReference type="NCBIfam" id="TIGR00217">
    <property type="entry name" value="malQ"/>
    <property type="match status" value="1"/>
</dbReference>
<dbReference type="GO" id="GO:0004134">
    <property type="term" value="F:4-alpha-glucanotransferase activity"/>
    <property type="evidence" value="ECO:0007669"/>
    <property type="project" value="UniProtKB-EC"/>
</dbReference>
<sequence length="504" mass="57087">MKLRGSGILLHVSSLPSGFGIGDAGPRARAFVDLLVKARQRYWQILPLGPTSTAIGNSPYSSFSAFAGNPLLISPDEIAAAGILPASELGHMVEENPSRTDYESVEAHKTALLHRAFAAVEDGLDGHAGFKKFCRREQHWLDDYVLFVSLKQRFGGAVWSAWPDEYRDRDPQALEDWRNSSARQLQYERFVQYLFQSQWVALKRYANAKGVRIVGDMPIYVSFDSADVWGNTHLFKLDEHRQPYVVAGVPPDFFSATGQLWGNPIYDWQRHQDEGFDWWIRRIARTLQHTDSVRLDHFRGFAAYWEVPAGEKTAQNGAWVESPGEALFSTLIKTLDCVPIIAEDLGLITADVRELKDRFGFPGMKVLLFAFGDNIAESPYIPHVVEENSIIYTGTHDNNTFNGWYFGEASNEDKERFRKYCGLTMDPHHPHQHALRLAMTSVSRTALFPMQDVFGLGSDSRMNVPAVAGGNWTWRMRPEDLDKSRAFERGMGYLEEMTRLTGRD</sequence>
<dbReference type="EC" id="2.4.1.25" evidence="3 10"/>
<evidence type="ECO:0000256" key="9">
    <source>
        <dbReference type="ARBA" id="ARBA00031501"/>
    </source>
</evidence>
<evidence type="ECO:0000256" key="4">
    <source>
        <dbReference type="ARBA" id="ARBA00020295"/>
    </source>
</evidence>
<comment type="similarity">
    <text evidence="2 10">Belongs to the disproportionating enzyme family.</text>
</comment>
<evidence type="ECO:0000256" key="10">
    <source>
        <dbReference type="RuleBase" id="RU361207"/>
    </source>
</evidence>
<dbReference type="AlphaFoldDB" id="A0A7M3MAB3"/>
<dbReference type="Pfam" id="PF02446">
    <property type="entry name" value="Glyco_hydro_77"/>
    <property type="match status" value="1"/>
</dbReference>
<dbReference type="GO" id="GO:0005975">
    <property type="term" value="P:carbohydrate metabolic process"/>
    <property type="evidence" value="ECO:0007669"/>
    <property type="project" value="InterPro"/>
</dbReference>
<dbReference type="SUPFAM" id="SSF51445">
    <property type="entry name" value="(Trans)glycosidases"/>
    <property type="match status" value="1"/>
</dbReference>
<evidence type="ECO:0000256" key="7">
    <source>
        <dbReference type="ARBA" id="ARBA00023277"/>
    </source>
</evidence>
<dbReference type="RefSeq" id="WP_144304492.1">
    <property type="nucleotide sequence ID" value="NZ_QMIE01000023.1"/>
</dbReference>
<keyword evidence="12" id="KW-1185">Reference proteome</keyword>
<dbReference type="NCBIfam" id="NF011080">
    <property type="entry name" value="PRK14508.1-3"/>
    <property type="match status" value="1"/>
</dbReference>
<keyword evidence="5 10" id="KW-0328">Glycosyltransferase</keyword>
<evidence type="ECO:0000313" key="12">
    <source>
        <dbReference type="Proteomes" id="UP000448292"/>
    </source>
</evidence>
<evidence type="ECO:0000256" key="2">
    <source>
        <dbReference type="ARBA" id="ARBA00005684"/>
    </source>
</evidence>